<evidence type="ECO:0000256" key="2">
    <source>
        <dbReference type="ARBA" id="ARBA00022801"/>
    </source>
</evidence>
<dbReference type="InterPro" id="IPR029058">
    <property type="entry name" value="AB_hydrolase_fold"/>
</dbReference>
<sequence>MRVSERQGTLRLALIVLLTGLLIATRAPATARREDPGRIDTRTYTSGVLTYTYEAFVPDDLPTDPALVVMIHGCKTTAEQQRRANLLDPIARRDGFVVLYVDGSPFHLLQQRCWSGLLTPALESRTSGDAAAIAAMTRITIERYHVDADRVYALGMSSGAYETTLLGAYFPDLFAAIGVHSGAAFDHGALGCVGPYLPTVPTEQLAAQTLSAEGRNRRVMPVIGFHGDADPAVPYECGRQVIEQWRQTDNLLLAPHGIPPQPTSTLEGVADVPEGHSYTVETWQQHESDCPTMQLWTIHAMEHYWSGGSADPDAAEFTDPRGPSASRAAWDFFSHIRRTDTGFRCE</sequence>
<evidence type="ECO:0008006" key="5">
    <source>
        <dbReference type="Google" id="ProtNLM"/>
    </source>
</evidence>
<keyword evidence="4" id="KW-1185">Reference proteome</keyword>
<reference evidence="3 4" key="1">
    <citation type="submission" date="2021-04" db="EMBL/GenBank/DDBJ databases">
        <title>Nocardia tengchongensis.</title>
        <authorList>
            <person name="Zhuang k."/>
            <person name="Ran Y."/>
            <person name="Li W."/>
        </authorList>
    </citation>
    <scope>NUCLEOTIDE SEQUENCE [LARGE SCALE GENOMIC DNA]</scope>
    <source>
        <strain evidence="3 4">CFH S0057</strain>
    </source>
</reference>
<dbReference type="Gene3D" id="3.40.50.1820">
    <property type="entry name" value="alpha/beta hydrolase"/>
    <property type="match status" value="1"/>
</dbReference>
<gene>
    <name evidence="3" type="ORF">KHQ06_11665</name>
</gene>
<name>A0ABX8CZ70_9NOCA</name>
<dbReference type="Proteomes" id="UP000683310">
    <property type="component" value="Chromosome"/>
</dbReference>
<dbReference type="InterPro" id="IPR050955">
    <property type="entry name" value="Plant_Biomass_Hydrol_Est"/>
</dbReference>
<evidence type="ECO:0000313" key="4">
    <source>
        <dbReference type="Proteomes" id="UP000683310"/>
    </source>
</evidence>
<dbReference type="Pfam" id="PF10503">
    <property type="entry name" value="Esterase_PHB"/>
    <property type="match status" value="1"/>
</dbReference>
<dbReference type="InterPro" id="IPR010126">
    <property type="entry name" value="Esterase_phb"/>
</dbReference>
<dbReference type="PANTHER" id="PTHR43037:SF1">
    <property type="entry name" value="BLL1128 PROTEIN"/>
    <property type="match status" value="1"/>
</dbReference>
<keyword evidence="1" id="KW-0732">Signal</keyword>
<protein>
    <recommendedName>
        <fullName evidence="5">Polyhydroxybutyrate depolymerase</fullName>
    </recommendedName>
</protein>
<dbReference type="EMBL" id="CP074371">
    <property type="protein sequence ID" value="QVI23470.1"/>
    <property type="molecule type" value="Genomic_DNA"/>
</dbReference>
<proteinExistence type="predicted"/>
<dbReference type="PANTHER" id="PTHR43037">
    <property type="entry name" value="UNNAMED PRODUCT-RELATED"/>
    <property type="match status" value="1"/>
</dbReference>
<accession>A0ABX8CZ70</accession>
<dbReference type="SUPFAM" id="SSF53474">
    <property type="entry name" value="alpha/beta-Hydrolases"/>
    <property type="match status" value="1"/>
</dbReference>
<evidence type="ECO:0000256" key="1">
    <source>
        <dbReference type="ARBA" id="ARBA00022729"/>
    </source>
</evidence>
<keyword evidence="2" id="KW-0378">Hydrolase</keyword>
<organism evidence="3 4">
    <name type="scientific">Nocardia tengchongensis</name>
    <dbReference type="NCBI Taxonomy" id="2055889"/>
    <lineage>
        <taxon>Bacteria</taxon>
        <taxon>Bacillati</taxon>
        <taxon>Actinomycetota</taxon>
        <taxon>Actinomycetes</taxon>
        <taxon>Mycobacteriales</taxon>
        <taxon>Nocardiaceae</taxon>
        <taxon>Nocardia</taxon>
    </lineage>
</organism>
<evidence type="ECO:0000313" key="3">
    <source>
        <dbReference type="EMBL" id="QVI23470.1"/>
    </source>
</evidence>